<evidence type="ECO:0000313" key="1">
    <source>
        <dbReference type="EMBL" id="CAF5117471.1"/>
    </source>
</evidence>
<comment type="caution">
    <text evidence="1">The sequence shown here is derived from an EMBL/GenBank/DDBJ whole genome shotgun (WGS) entry which is preliminary data.</text>
</comment>
<sequence length="137" mass="15879">MGITCYSKEETRRHISLYRRLSPPKCRHKEGCLSTAYHRRTAESPSRTPLLHKTRSQVGVLSNPHIRSRQGEDSVCNARWLIRIQCISTRLDECIAHLSACDEQSDRHETMELCCRLPGRYPHPLRLNKGTQETRGR</sequence>
<reference evidence="1" key="1">
    <citation type="submission" date="2021-02" db="EMBL/GenBank/DDBJ databases">
        <authorList>
            <person name="Nowell W R."/>
        </authorList>
    </citation>
    <scope>NUCLEOTIDE SEQUENCE</scope>
</reference>
<evidence type="ECO:0000313" key="2">
    <source>
        <dbReference type="Proteomes" id="UP000681967"/>
    </source>
</evidence>
<gene>
    <name evidence="1" type="ORF">BYL167_LOCUS66568</name>
</gene>
<proteinExistence type="predicted"/>
<dbReference type="Proteomes" id="UP000681967">
    <property type="component" value="Unassembled WGS sequence"/>
</dbReference>
<accession>A0A8S3FFV6</accession>
<organism evidence="1 2">
    <name type="scientific">Rotaria magnacalcarata</name>
    <dbReference type="NCBI Taxonomy" id="392030"/>
    <lineage>
        <taxon>Eukaryota</taxon>
        <taxon>Metazoa</taxon>
        <taxon>Spiralia</taxon>
        <taxon>Gnathifera</taxon>
        <taxon>Rotifera</taxon>
        <taxon>Eurotatoria</taxon>
        <taxon>Bdelloidea</taxon>
        <taxon>Philodinida</taxon>
        <taxon>Philodinidae</taxon>
        <taxon>Rotaria</taxon>
    </lineage>
</organism>
<dbReference type="AlphaFoldDB" id="A0A8S3FFV6"/>
<protein>
    <submittedName>
        <fullName evidence="1">Uncharacterized protein</fullName>
    </submittedName>
</protein>
<dbReference type="EMBL" id="CAJOBH010243545">
    <property type="protein sequence ID" value="CAF5117471.1"/>
    <property type="molecule type" value="Genomic_DNA"/>
</dbReference>
<feature type="non-terminal residue" evidence="1">
    <location>
        <position position="137"/>
    </location>
</feature>
<name>A0A8S3FFV6_9BILA</name>